<proteinExistence type="predicted"/>
<keyword evidence="4" id="KW-1185">Reference proteome</keyword>
<dbReference type="Proteomes" id="UP000266152">
    <property type="component" value="Unassembled WGS sequence"/>
</dbReference>
<dbReference type="STRING" id="5514.A0A395RW30"/>
<dbReference type="EMBL" id="PXOF01000117">
    <property type="protein sequence ID" value="RGP64356.1"/>
    <property type="molecule type" value="Genomic_DNA"/>
</dbReference>
<reference evidence="3 4" key="1">
    <citation type="journal article" date="2018" name="PLoS Pathog.">
        <title>Evolution of structural diversity of trichothecenes, a family of toxins produced by plant pathogenic and entomopathogenic fungi.</title>
        <authorList>
            <person name="Proctor R.H."/>
            <person name="McCormick S.P."/>
            <person name="Kim H.S."/>
            <person name="Cardoza R.E."/>
            <person name="Stanley A.M."/>
            <person name="Lindo L."/>
            <person name="Kelly A."/>
            <person name="Brown D.W."/>
            <person name="Lee T."/>
            <person name="Vaughan M.M."/>
            <person name="Alexander N.J."/>
            <person name="Busman M."/>
            <person name="Gutierrez S."/>
        </authorList>
    </citation>
    <scope>NUCLEOTIDE SEQUENCE [LARGE SCALE GENOMIC DNA]</scope>
    <source>
        <strain evidence="3 4">NRRL 3299</strain>
    </source>
</reference>
<dbReference type="AlphaFoldDB" id="A0A395RW30"/>
<feature type="coiled-coil region" evidence="1">
    <location>
        <begin position="36"/>
        <end position="109"/>
    </location>
</feature>
<evidence type="ECO:0000313" key="3">
    <source>
        <dbReference type="EMBL" id="RGP64356.1"/>
    </source>
</evidence>
<evidence type="ECO:0000313" key="4">
    <source>
        <dbReference type="Proteomes" id="UP000266152"/>
    </source>
</evidence>
<evidence type="ECO:0000256" key="1">
    <source>
        <dbReference type="SAM" id="Coils"/>
    </source>
</evidence>
<accession>A0A395RW30</accession>
<name>A0A395RW30_FUSSP</name>
<keyword evidence="1" id="KW-0175">Coiled coil</keyword>
<sequence length="403" mass="45515">MADAPTPNTNKSEIDIVKQQIQTLEERLHLDDRGQISHIINRISALEESVEKNKEETDIELKSSYRNAAAAWALVAQLQQQMKKMEHVLESQSEQMARTTREVEDLRNRQLELLDSDEVLEERIEKLESTEPLSPTQEYGPTSTPLNLLHILPTATMASTRSSENVPPATQPTVNELLRSWTVHVSLMPSKDTPFPFEKDTTSYKRCLSRGLHRMLAVEGNDAQSFKDAVSRAFEPLLKGRPWVPLQAKLCDAERLQGLPMLRPLEPRLLQGNYDQAFLKQHCAVLDAGGRIDSLYIAMEHDSLSWNFLRRSPVYMYGLESAWAHDTMLDKKDEQDASRDNIGDEGDESPPAGNIVRALTGLKRRMSDISCSSLDDTDLAVVKMPRTCKSSPLEIRRGVETAR</sequence>
<gene>
    <name evidence="3" type="ORF">FSPOR_7984</name>
</gene>
<evidence type="ECO:0000256" key="2">
    <source>
        <dbReference type="SAM" id="MobiDB-lite"/>
    </source>
</evidence>
<feature type="region of interest" description="Disordered" evidence="2">
    <location>
        <begin position="331"/>
        <end position="354"/>
    </location>
</feature>
<organism evidence="3 4">
    <name type="scientific">Fusarium sporotrichioides</name>
    <dbReference type="NCBI Taxonomy" id="5514"/>
    <lineage>
        <taxon>Eukaryota</taxon>
        <taxon>Fungi</taxon>
        <taxon>Dikarya</taxon>
        <taxon>Ascomycota</taxon>
        <taxon>Pezizomycotina</taxon>
        <taxon>Sordariomycetes</taxon>
        <taxon>Hypocreomycetidae</taxon>
        <taxon>Hypocreales</taxon>
        <taxon>Nectriaceae</taxon>
        <taxon>Fusarium</taxon>
    </lineage>
</organism>
<protein>
    <submittedName>
        <fullName evidence="3">Uncharacterized protein</fullName>
    </submittedName>
</protein>
<comment type="caution">
    <text evidence="3">The sequence shown here is derived from an EMBL/GenBank/DDBJ whole genome shotgun (WGS) entry which is preliminary data.</text>
</comment>
<feature type="compositionally biased region" description="Basic and acidic residues" evidence="2">
    <location>
        <begin position="331"/>
        <end position="342"/>
    </location>
</feature>